<gene>
    <name evidence="3" type="ORF">POM88_010028</name>
</gene>
<comment type="caution">
    <text evidence="3">The sequence shown here is derived from an EMBL/GenBank/DDBJ whole genome shotgun (WGS) entry which is preliminary data.</text>
</comment>
<keyword evidence="1" id="KW-0238">DNA-binding</keyword>
<dbReference type="GO" id="GO:0003677">
    <property type="term" value="F:DNA binding"/>
    <property type="evidence" value="ECO:0007669"/>
    <property type="project" value="UniProtKB-KW"/>
</dbReference>
<dbReference type="GO" id="GO:0007389">
    <property type="term" value="P:pattern specification process"/>
    <property type="evidence" value="ECO:0007669"/>
    <property type="project" value="TreeGrafter"/>
</dbReference>
<dbReference type="GO" id="GO:0003682">
    <property type="term" value="F:chromatin binding"/>
    <property type="evidence" value="ECO:0007669"/>
    <property type="project" value="InterPro"/>
</dbReference>
<evidence type="ECO:0000256" key="1">
    <source>
        <dbReference type="ARBA" id="ARBA00023125"/>
    </source>
</evidence>
<keyword evidence="4" id="KW-1185">Reference proteome</keyword>
<accession>A0AAD8JCW5</accession>
<dbReference type="PANTHER" id="PTHR21677">
    <property type="entry name" value="CRAMPED PROTEIN"/>
    <property type="match status" value="1"/>
</dbReference>
<reference evidence="3" key="1">
    <citation type="submission" date="2023-02" db="EMBL/GenBank/DDBJ databases">
        <title>Genome of toxic invasive species Heracleum sosnowskyi carries increased number of genes despite the absence of recent whole-genome duplications.</title>
        <authorList>
            <person name="Schelkunov M."/>
            <person name="Shtratnikova V."/>
            <person name="Makarenko M."/>
            <person name="Klepikova A."/>
            <person name="Omelchenko D."/>
            <person name="Novikova G."/>
            <person name="Obukhova E."/>
            <person name="Bogdanov V."/>
            <person name="Penin A."/>
            <person name="Logacheva M."/>
        </authorList>
    </citation>
    <scope>NUCLEOTIDE SEQUENCE</scope>
    <source>
        <strain evidence="3">Hsosn_3</strain>
        <tissue evidence="3">Leaf</tissue>
    </source>
</reference>
<dbReference type="AlphaFoldDB" id="A0AAD8JCW5"/>
<dbReference type="PANTHER" id="PTHR21677:SF1">
    <property type="entry name" value="PROTEIN CRAMPED-LIKE"/>
    <property type="match status" value="1"/>
</dbReference>
<dbReference type="InterPro" id="IPR055315">
    <property type="entry name" value="Cramped-like"/>
</dbReference>
<evidence type="ECO:0000313" key="4">
    <source>
        <dbReference type="Proteomes" id="UP001237642"/>
    </source>
</evidence>
<dbReference type="EMBL" id="JAUIZM010000002">
    <property type="protein sequence ID" value="KAK1400165.1"/>
    <property type="molecule type" value="Genomic_DNA"/>
</dbReference>
<reference evidence="3" key="2">
    <citation type="submission" date="2023-05" db="EMBL/GenBank/DDBJ databases">
        <authorList>
            <person name="Schelkunov M.I."/>
        </authorList>
    </citation>
    <scope>NUCLEOTIDE SEQUENCE</scope>
    <source>
        <strain evidence="3">Hsosn_3</strain>
        <tissue evidence="3">Leaf</tissue>
    </source>
</reference>
<keyword evidence="2" id="KW-0539">Nucleus</keyword>
<dbReference type="GO" id="GO:0005634">
    <property type="term" value="C:nucleus"/>
    <property type="evidence" value="ECO:0007669"/>
    <property type="project" value="TreeGrafter"/>
</dbReference>
<proteinExistence type="predicted"/>
<dbReference type="Proteomes" id="UP001237642">
    <property type="component" value="Unassembled WGS sequence"/>
</dbReference>
<evidence type="ECO:0000256" key="2">
    <source>
        <dbReference type="ARBA" id="ARBA00023242"/>
    </source>
</evidence>
<protein>
    <submittedName>
        <fullName evidence="3">Uncharacterized protein</fullName>
    </submittedName>
</protein>
<name>A0AAD8JCW5_9APIA</name>
<organism evidence="3 4">
    <name type="scientific">Heracleum sosnowskyi</name>
    <dbReference type="NCBI Taxonomy" id="360622"/>
    <lineage>
        <taxon>Eukaryota</taxon>
        <taxon>Viridiplantae</taxon>
        <taxon>Streptophyta</taxon>
        <taxon>Embryophyta</taxon>
        <taxon>Tracheophyta</taxon>
        <taxon>Spermatophyta</taxon>
        <taxon>Magnoliopsida</taxon>
        <taxon>eudicotyledons</taxon>
        <taxon>Gunneridae</taxon>
        <taxon>Pentapetalae</taxon>
        <taxon>asterids</taxon>
        <taxon>campanulids</taxon>
        <taxon>Apiales</taxon>
        <taxon>Apiaceae</taxon>
        <taxon>Apioideae</taxon>
        <taxon>apioid superclade</taxon>
        <taxon>Tordylieae</taxon>
        <taxon>Tordyliinae</taxon>
        <taxon>Heracleum</taxon>
    </lineage>
</organism>
<sequence length="164" mass="18660">MELPVLSDCGVYTSTDRILFKEGSACVNMASTSHDIAPQQPAIKQTRQWAAWTRQEEECFFSALRQVGKVSHYYYRLVRRMNKLLDLQLCLDSSNSKDTNSAIIRCKIADANDIVQRFFSFKRYLNAQGKSRLLPKDYDIKNNMETGVGVGASVSEQKLPRGRN</sequence>
<evidence type="ECO:0000313" key="3">
    <source>
        <dbReference type="EMBL" id="KAK1400165.1"/>
    </source>
</evidence>